<reference evidence="1" key="1">
    <citation type="submission" date="2021-01" db="EMBL/GenBank/DDBJ databases">
        <authorList>
            <person name="Corre E."/>
            <person name="Pelletier E."/>
            <person name="Niang G."/>
            <person name="Scheremetjew M."/>
            <person name="Finn R."/>
            <person name="Kale V."/>
            <person name="Holt S."/>
            <person name="Cochrane G."/>
            <person name="Meng A."/>
            <person name="Brown T."/>
            <person name="Cohen L."/>
        </authorList>
    </citation>
    <scope>NUCLEOTIDE SEQUENCE</scope>
    <source>
        <strain evidence="1">CCMP2222</strain>
    </source>
</reference>
<evidence type="ECO:0000313" key="1">
    <source>
        <dbReference type="EMBL" id="CAD9394412.1"/>
    </source>
</evidence>
<gene>
    <name evidence="1" type="ORF">AAND1436_LOCUS10583</name>
</gene>
<proteinExistence type="predicted"/>
<protein>
    <submittedName>
        <fullName evidence="1">Uncharacterized protein</fullName>
    </submittedName>
</protein>
<organism evidence="1">
    <name type="scientific">Alexandrium andersonii</name>
    <dbReference type="NCBI Taxonomy" id="327968"/>
    <lineage>
        <taxon>Eukaryota</taxon>
        <taxon>Sar</taxon>
        <taxon>Alveolata</taxon>
        <taxon>Dinophyceae</taxon>
        <taxon>Gonyaulacales</taxon>
        <taxon>Pyrocystaceae</taxon>
        <taxon>Alexandrium</taxon>
    </lineage>
</organism>
<accession>A0A7S2BF97</accession>
<name>A0A7S2BF97_9DINO</name>
<sequence>MAHADVFHLRLRSRTRWTAGVALFVVGGWSLLAASTSAFAAVLGSDRFPASAASSARDARSVALTGSTAASPRPNVDAEVALAAGARWLPGLPEGCEDDFECNEGRANFPLQCCELPLVGKFCCEPGETASVPETPAWVPLPVPVNDAF</sequence>
<dbReference type="EMBL" id="HBGQ01021423">
    <property type="protein sequence ID" value="CAD9394412.1"/>
    <property type="molecule type" value="Transcribed_RNA"/>
</dbReference>
<dbReference type="AlphaFoldDB" id="A0A7S2BF97"/>